<feature type="signal peptide" evidence="2">
    <location>
        <begin position="1"/>
        <end position="17"/>
    </location>
</feature>
<reference evidence="4 5" key="1">
    <citation type="submission" date="2018-03" db="EMBL/GenBank/DDBJ databases">
        <title>Draft genome sequence of Rohu Carp (Labeo rohita).</title>
        <authorList>
            <person name="Das P."/>
            <person name="Kushwaha B."/>
            <person name="Joshi C.G."/>
            <person name="Kumar D."/>
            <person name="Nagpure N.S."/>
            <person name="Sahoo L."/>
            <person name="Das S.P."/>
            <person name="Bit A."/>
            <person name="Patnaik S."/>
            <person name="Meher P.K."/>
            <person name="Jayasankar P."/>
            <person name="Koringa P.G."/>
            <person name="Patel N.V."/>
            <person name="Hinsu A.T."/>
            <person name="Kumar R."/>
            <person name="Pandey M."/>
            <person name="Agarwal S."/>
            <person name="Srivastava S."/>
            <person name="Singh M."/>
            <person name="Iquebal M.A."/>
            <person name="Jaiswal S."/>
            <person name="Angadi U.B."/>
            <person name="Kumar N."/>
            <person name="Raza M."/>
            <person name="Shah T.M."/>
            <person name="Rai A."/>
            <person name="Jena J.K."/>
        </authorList>
    </citation>
    <scope>NUCLEOTIDE SEQUENCE [LARGE SCALE GENOMIC DNA]</scope>
    <source>
        <strain evidence="4">DASCIFA01</strain>
        <tissue evidence="4">Testis</tissue>
    </source>
</reference>
<feature type="chain" id="PRO_5036117683" evidence="2">
    <location>
        <begin position="18"/>
        <end position="77"/>
    </location>
</feature>
<keyword evidence="2" id="KW-0732">Signal</keyword>
<feature type="region of interest" description="Disordered" evidence="1">
    <location>
        <begin position="26"/>
        <end position="60"/>
    </location>
</feature>
<evidence type="ECO:0000313" key="3">
    <source>
        <dbReference type="EMBL" id="RXN12142.1"/>
    </source>
</evidence>
<organism evidence="4 5">
    <name type="scientific">Labeo rohita</name>
    <name type="common">Indian major carp</name>
    <name type="synonym">Cyprinus rohita</name>
    <dbReference type="NCBI Taxonomy" id="84645"/>
    <lineage>
        <taxon>Eukaryota</taxon>
        <taxon>Metazoa</taxon>
        <taxon>Chordata</taxon>
        <taxon>Craniata</taxon>
        <taxon>Vertebrata</taxon>
        <taxon>Euteleostomi</taxon>
        <taxon>Actinopterygii</taxon>
        <taxon>Neopterygii</taxon>
        <taxon>Teleostei</taxon>
        <taxon>Ostariophysi</taxon>
        <taxon>Cypriniformes</taxon>
        <taxon>Cyprinidae</taxon>
        <taxon>Labeoninae</taxon>
        <taxon>Labeonini</taxon>
        <taxon>Labeo</taxon>
    </lineage>
</organism>
<accession>A0A498P4B9</accession>
<name>A0A498P4B9_LABRO</name>
<dbReference type="EMBL" id="QBIY01004702">
    <property type="protein sequence ID" value="RXN38599.1"/>
    <property type="molecule type" value="Genomic_DNA"/>
</dbReference>
<evidence type="ECO:0000313" key="5">
    <source>
        <dbReference type="Proteomes" id="UP000290572"/>
    </source>
</evidence>
<gene>
    <name evidence="4" type="ORF">ROHU_000976</name>
    <name evidence="3" type="ORF">ROHU_010284</name>
</gene>
<feature type="compositionally biased region" description="Polar residues" evidence="1">
    <location>
        <begin position="51"/>
        <end position="60"/>
    </location>
</feature>
<proteinExistence type="predicted"/>
<dbReference type="EMBL" id="QBIY01013086">
    <property type="protein sequence ID" value="RXN12142.1"/>
    <property type="molecule type" value="Genomic_DNA"/>
</dbReference>
<comment type="caution">
    <text evidence="4">The sequence shown here is derived from an EMBL/GenBank/DDBJ whole genome shotgun (WGS) entry which is preliminary data.</text>
</comment>
<dbReference type="Proteomes" id="UP000290572">
    <property type="component" value="Unassembled WGS sequence"/>
</dbReference>
<dbReference type="AlphaFoldDB" id="A0A498P4B9"/>
<keyword evidence="5" id="KW-1185">Reference proteome</keyword>
<sequence>MWCSLFIARILLPSVYGRVTPGTRGGPWGLDARSVSPAGGPPHRLTGARLESSSTGSSFPVDSAKPVPLAVVSVDSM</sequence>
<evidence type="ECO:0000256" key="2">
    <source>
        <dbReference type="SAM" id="SignalP"/>
    </source>
</evidence>
<protein>
    <submittedName>
        <fullName evidence="4">Basic proline-rich</fullName>
    </submittedName>
</protein>
<evidence type="ECO:0000256" key="1">
    <source>
        <dbReference type="SAM" id="MobiDB-lite"/>
    </source>
</evidence>
<evidence type="ECO:0000313" key="4">
    <source>
        <dbReference type="EMBL" id="RXN38599.1"/>
    </source>
</evidence>